<name>A0ABS7RPB6_9ACTN</name>
<dbReference type="EMBL" id="JAIEZQ010000003">
    <property type="protein sequence ID" value="MBY9076904.1"/>
    <property type="molecule type" value="Genomic_DNA"/>
</dbReference>
<comment type="caution">
    <text evidence="2">The sequence shown here is derived from an EMBL/GenBank/DDBJ whole genome shotgun (WGS) entry which is preliminary data.</text>
</comment>
<protein>
    <submittedName>
        <fullName evidence="2">Uncharacterized protein</fullName>
    </submittedName>
</protein>
<feature type="transmembrane region" description="Helical" evidence="1">
    <location>
        <begin position="62"/>
        <end position="78"/>
    </location>
</feature>
<feature type="transmembrane region" description="Helical" evidence="1">
    <location>
        <begin position="12"/>
        <end position="31"/>
    </location>
</feature>
<gene>
    <name evidence="2" type="ORF">K1X13_18905</name>
</gene>
<evidence type="ECO:0000313" key="3">
    <source>
        <dbReference type="Proteomes" id="UP000754710"/>
    </source>
</evidence>
<dbReference type="Proteomes" id="UP000754710">
    <property type="component" value="Unassembled WGS sequence"/>
</dbReference>
<evidence type="ECO:0000313" key="2">
    <source>
        <dbReference type="EMBL" id="MBY9076904.1"/>
    </source>
</evidence>
<keyword evidence="1" id="KW-1133">Transmembrane helix</keyword>
<dbReference type="RefSeq" id="WP_221026678.1">
    <property type="nucleotide sequence ID" value="NZ_JAIEZQ010000003.1"/>
</dbReference>
<evidence type="ECO:0000256" key="1">
    <source>
        <dbReference type="SAM" id="Phobius"/>
    </source>
</evidence>
<organism evidence="2 3">
    <name type="scientific">Nocardioides jiangsuensis</name>
    <dbReference type="NCBI Taxonomy" id="2866161"/>
    <lineage>
        <taxon>Bacteria</taxon>
        <taxon>Bacillati</taxon>
        <taxon>Actinomycetota</taxon>
        <taxon>Actinomycetes</taxon>
        <taxon>Propionibacteriales</taxon>
        <taxon>Nocardioidaceae</taxon>
        <taxon>Nocardioides</taxon>
    </lineage>
</organism>
<proteinExistence type="predicted"/>
<keyword evidence="1" id="KW-0472">Membrane</keyword>
<reference evidence="2 3" key="1">
    <citation type="submission" date="2021-08" db="EMBL/GenBank/DDBJ databases">
        <title>Nocardioides bacterium WL0053 sp. nov., isolated from the sediment.</title>
        <authorList>
            <person name="Wang L."/>
            <person name="Zhang D."/>
            <person name="Zhang A."/>
        </authorList>
    </citation>
    <scope>NUCLEOTIDE SEQUENCE [LARGE SCALE GENOMIC DNA]</scope>
    <source>
        <strain evidence="2 3">WL0053</strain>
    </source>
</reference>
<feature type="transmembrane region" description="Helical" evidence="1">
    <location>
        <begin position="38"/>
        <end position="56"/>
    </location>
</feature>
<keyword evidence="3" id="KW-1185">Reference proteome</keyword>
<sequence>MRSNLAQSGPWIGVGGMAVSFFLYAWSAIVVRDLLTSVVLPLVWLVLFVLACAWFMRHPYRVLALPVVAVAVWFTAMLA</sequence>
<accession>A0ABS7RPB6</accession>
<keyword evidence="1" id="KW-0812">Transmembrane</keyword>